<dbReference type="EMBL" id="JAGGLB010000021">
    <property type="protein sequence ID" value="MBP1993830.1"/>
    <property type="molecule type" value="Genomic_DNA"/>
</dbReference>
<evidence type="ECO:0000313" key="1">
    <source>
        <dbReference type="EMBL" id="MBP1993830.1"/>
    </source>
</evidence>
<evidence type="ECO:0008006" key="3">
    <source>
        <dbReference type="Google" id="ProtNLM"/>
    </source>
</evidence>
<keyword evidence="2" id="KW-1185">Reference proteome</keyword>
<comment type="caution">
    <text evidence="1">The sequence shown here is derived from an EMBL/GenBank/DDBJ whole genome shotgun (WGS) entry which is preliminary data.</text>
</comment>
<accession>A0ABS4J1X9</accession>
<protein>
    <recommendedName>
        <fullName evidence="3">Transposase</fullName>
    </recommendedName>
</protein>
<name>A0ABS4J1X9_9BACL</name>
<proteinExistence type="predicted"/>
<dbReference type="Proteomes" id="UP001519287">
    <property type="component" value="Unassembled WGS sequence"/>
</dbReference>
<gene>
    <name evidence="1" type="ORF">J2Z66_005456</name>
</gene>
<sequence length="152" mass="18053">MKLLKQIATILTPGEDKSSETVEWEMSILLGWVKQTYTLQSDELLVNNLLNFSRGFWKGLFTCYDHYYIPRTNNDLERFFRKTKASHRRITGLRSWNSYIIRNGEMIVLVNDALRQEHVISRLCSVSFSRYKSRKALWDQRLTGVILRKKFN</sequence>
<organism evidence="1 2">
    <name type="scientific">Paenibacillus eucommiae</name>
    <dbReference type="NCBI Taxonomy" id="1355755"/>
    <lineage>
        <taxon>Bacteria</taxon>
        <taxon>Bacillati</taxon>
        <taxon>Bacillota</taxon>
        <taxon>Bacilli</taxon>
        <taxon>Bacillales</taxon>
        <taxon>Paenibacillaceae</taxon>
        <taxon>Paenibacillus</taxon>
    </lineage>
</organism>
<evidence type="ECO:0000313" key="2">
    <source>
        <dbReference type="Proteomes" id="UP001519287"/>
    </source>
</evidence>
<reference evidence="1 2" key="1">
    <citation type="submission" date="2021-03" db="EMBL/GenBank/DDBJ databases">
        <title>Genomic Encyclopedia of Type Strains, Phase IV (KMG-IV): sequencing the most valuable type-strain genomes for metagenomic binning, comparative biology and taxonomic classification.</title>
        <authorList>
            <person name="Goeker M."/>
        </authorList>
    </citation>
    <scope>NUCLEOTIDE SEQUENCE [LARGE SCALE GENOMIC DNA]</scope>
    <source>
        <strain evidence="1 2">DSM 26048</strain>
    </source>
</reference>